<gene>
    <name evidence="2" type="ORF">EDC39_107118</name>
</gene>
<dbReference type="OrthoDB" id="5402169at2"/>
<dbReference type="EMBL" id="VNIB01000007">
    <property type="protein sequence ID" value="TYO98317.1"/>
    <property type="molecule type" value="Genomic_DNA"/>
</dbReference>
<organism evidence="2 3">
    <name type="scientific">Geothermobacter ehrlichii</name>
    <dbReference type="NCBI Taxonomy" id="213224"/>
    <lineage>
        <taxon>Bacteria</taxon>
        <taxon>Pseudomonadati</taxon>
        <taxon>Thermodesulfobacteriota</taxon>
        <taxon>Desulfuromonadia</taxon>
        <taxon>Desulfuromonadales</taxon>
        <taxon>Geothermobacteraceae</taxon>
        <taxon>Geothermobacter</taxon>
    </lineage>
</organism>
<dbReference type="SUPFAM" id="SSF103196">
    <property type="entry name" value="Roadblock/LC7 domain"/>
    <property type="match status" value="1"/>
</dbReference>
<dbReference type="RefSeq" id="WP_148896083.1">
    <property type="nucleotide sequence ID" value="NZ_VNIB01000007.1"/>
</dbReference>
<keyword evidence="3" id="KW-1185">Reference proteome</keyword>
<dbReference type="Pfam" id="PF03259">
    <property type="entry name" value="Robl_LC7"/>
    <property type="match status" value="1"/>
</dbReference>
<feature type="domain" description="Roadblock/LAMTOR2" evidence="1">
    <location>
        <begin position="4"/>
        <end position="94"/>
    </location>
</feature>
<dbReference type="SMART" id="SM00960">
    <property type="entry name" value="Robl_LC7"/>
    <property type="match status" value="1"/>
</dbReference>
<evidence type="ECO:0000259" key="1">
    <source>
        <dbReference type="SMART" id="SM00960"/>
    </source>
</evidence>
<protein>
    <submittedName>
        <fullName evidence="2">Putative regulator of Ras-like GTPase activity (Roadblock/LC7/MglB family)</fullName>
    </submittedName>
</protein>
<proteinExistence type="predicted"/>
<comment type="caution">
    <text evidence="2">The sequence shown here is derived from an EMBL/GenBank/DDBJ whole genome shotgun (WGS) entry which is preliminary data.</text>
</comment>
<name>A0A5D3WJU8_9BACT</name>
<dbReference type="Proteomes" id="UP000324159">
    <property type="component" value="Unassembled WGS sequence"/>
</dbReference>
<dbReference type="AlphaFoldDB" id="A0A5D3WJU8"/>
<dbReference type="Gene3D" id="3.30.450.30">
    <property type="entry name" value="Dynein light chain 2a, cytoplasmic"/>
    <property type="match status" value="1"/>
</dbReference>
<reference evidence="2 3" key="1">
    <citation type="submission" date="2019-07" db="EMBL/GenBank/DDBJ databases">
        <title>Genomic Encyclopedia of Type Strains, Phase IV (KMG-IV): sequencing the most valuable type-strain genomes for metagenomic binning, comparative biology and taxonomic classification.</title>
        <authorList>
            <person name="Goeker M."/>
        </authorList>
    </citation>
    <scope>NUCLEOTIDE SEQUENCE [LARGE SCALE GENOMIC DNA]</scope>
    <source>
        <strain evidence="2 3">SS015</strain>
    </source>
</reference>
<evidence type="ECO:0000313" key="3">
    <source>
        <dbReference type="Proteomes" id="UP000324159"/>
    </source>
</evidence>
<sequence length="119" mass="13850">MPFKRTLKEMLDRIPGSLGAIIVDWEGEAVDQVGRIDEYELKVIGAHKGLILDSMRRAVRRAEGNELEEILITTSWRQTLILPLDSEYFFVVTFENRRAMGRALFEARRCRQKLREEIA</sequence>
<evidence type="ECO:0000313" key="2">
    <source>
        <dbReference type="EMBL" id="TYO98317.1"/>
    </source>
</evidence>
<dbReference type="InterPro" id="IPR004942">
    <property type="entry name" value="Roadblock/LAMTOR2_dom"/>
</dbReference>
<accession>A0A5D3WJU8</accession>